<comment type="caution">
    <text evidence="2">The sequence shown here is derived from an EMBL/GenBank/DDBJ whole genome shotgun (WGS) entry which is preliminary data.</text>
</comment>
<keyword evidence="3" id="KW-1185">Reference proteome</keyword>
<organism evidence="2 3">
    <name type="scientific">Microbacterium mitrae</name>
    <dbReference type="NCBI Taxonomy" id="664640"/>
    <lineage>
        <taxon>Bacteria</taxon>
        <taxon>Bacillati</taxon>
        <taxon>Actinomycetota</taxon>
        <taxon>Actinomycetes</taxon>
        <taxon>Micrococcales</taxon>
        <taxon>Microbacteriaceae</taxon>
        <taxon>Microbacterium</taxon>
    </lineage>
</organism>
<proteinExistence type="predicted"/>
<evidence type="ECO:0000259" key="1">
    <source>
        <dbReference type="Pfam" id="PF09860"/>
    </source>
</evidence>
<dbReference type="OrthoDB" id="529288at2"/>
<reference evidence="2 3" key="1">
    <citation type="submission" date="2019-08" db="EMBL/GenBank/DDBJ databases">
        <authorList>
            <person name="Dong K."/>
        </authorList>
    </citation>
    <scope>NUCLEOTIDE SEQUENCE [LARGE SCALE GENOMIC DNA]</scope>
    <source>
        <strain evidence="2 3">M4-8</strain>
    </source>
</reference>
<dbReference type="Proteomes" id="UP000321196">
    <property type="component" value="Unassembled WGS sequence"/>
</dbReference>
<accession>A0A5C8HQE7</accession>
<sequence length="161" mass="17830">MTELVRPLLAALVNDDLRLVLAEAMVTGVEPLSPARRERAISKLVATGVLDDTGDAAMFDVAKVRDALRSLAVPRATGVERFLAADGRIDRYPTDHDTRVELLTMIAHRALQPDERVTEPVLTERLEALADDAVLLRRHLIDYGIAQRTPAGTEYWLTPRP</sequence>
<dbReference type="RefSeq" id="WP_147824380.1">
    <property type="nucleotide sequence ID" value="NZ_BAAARG010000001.1"/>
</dbReference>
<name>A0A5C8HQE7_9MICO</name>
<evidence type="ECO:0000313" key="2">
    <source>
        <dbReference type="EMBL" id="TXK05569.1"/>
    </source>
</evidence>
<dbReference type="Pfam" id="PF09860">
    <property type="entry name" value="DUF2087"/>
    <property type="match status" value="1"/>
</dbReference>
<protein>
    <submittedName>
        <fullName evidence="2">DUF2087 domain-containing protein</fullName>
    </submittedName>
</protein>
<feature type="domain" description="DUF2087" evidence="1">
    <location>
        <begin position="88"/>
        <end position="157"/>
    </location>
</feature>
<dbReference type="InterPro" id="IPR018656">
    <property type="entry name" value="DUF2087"/>
</dbReference>
<dbReference type="EMBL" id="VRSW01000001">
    <property type="protein sequence ID" value="TXK05569.1"/>
    <property type="molecule type" value="Genomic_DNA"/>
</dbReference>
<gene>
    <name evidence="2" type="ORF">FVP60_00790</name>
</gene>
<dbReference type="AlphaFoldDB" id="A0A5C8HQE7"/>
<evidence type="ECO:0000313" key="3">
    <source>
        <dbReference type="Proteomes" id="UP000321196"/>
    </source>
</evidence>